<dbReference type="RefSeq" id="WP_206101169.1">
    <property type="nucleotide sequence ID" value="NZ_CP070969.1"/>
</dbReference>
<protein>
    <submittedName>
        <fullName evidence="1">Uncharacterized protein</fullName>
    </submittedName>
</protein>
<gene>
    <name evidence="1" type="ORF">JRJ22_19945</name>
</gene>
<keyword evidence="2" id="KW-1185">Reference proteome</keyword>
<evidence type="ECO:0000313" key="2">
    <source>
        <dbReference type="Proteomes" id="UP000663452"/>
    </source>
</evidence>
<name>A0ABX7L6X1_9BACL</name>
<proteinExistence type="predicted"/>
<dbReference type="EMBL" id="CP070969">
    <property type="protein sequence ID" value="QSF43536.1"/>
    <property type="molecule type" value="Genomic_DNA"/>
</dbReference>
<reference evidence="1 2" key="1">
    <citation type="submission" date="2021-02" db="EMBL/GenBank/DDBJ databases">
        <title>Paenibacillus tianjinensis sp. nov.</title>
        <authorList>
            <person name="Liu H."/>
        </authorList>
    </citation>
    <scope>NUCLEOTIDE SEQUENCE [LARGE SCALE GENOMIC DNA]</scope>
    <source>
        <strain evidence="1 2">TB2019</strain>
    </source>
</reference>
<evidence type="ECO:0000313" key="1">
    <source>
        <dbReference type="EMBL" id="QSF43536.1"/>
    </source>
</evidence>
<dbReference type="Proteomes" id="UP000663452">
    <property type="component" value="Chromosome"/>
</dbReference>
<accession>A0ABX7L6X1</accession>
<organism evidence="1 2">
    <name type="scientific">Paenibacillus tianjinensis</name>
    <dbReference type="NCBI Taxonomy" id="2810347"/>
    <lineage>
        <taxon>Bacteria</taxon>
        <taxon>Bacillati</taxon>
        <taxon>Bacillota</taxon>
        <taxon>Bacilli</taxon>
        <taxon>Bacillales</taxon>
        <taxon>Paenibacillaceae</taxon>
        <taxon>Paenibacillus</taxon>
    </lineage>
</organism>
<sequence length="158" mass="18653">MAFLSEISDYKNTIINRLLSDQELCKALYYQTPDFLEQPDIEDVSMLIYNNIYPHRFIPTIDQDMWTYVTMALGDFRLVKRSFKVGTIAINVFTHRTTFKTHYGCTRVDYIVNKIDEMMNEKNGIGVGKLEFDYLKEYVVNENFQGYCIAYRSVDFNK</sequence>